<organism evidence="1 2">
    <name type="scientific">Maribacter hydrothermalis</name>
    <dbReference type="NCBI Taxonomy" id="1836467"/>
    <lineage>
        <taxon>Bacteria</taxon>
        <taxon>Pseudomonadati</taxon>
        <taxon>Bacteroidota</taxon>
        <taxon>Flavobacteriia</taxon>
        <taxon>Flavobacteriales</taxon>
        <taxon>Flavobacteriaceae</taxon>
        <taxon>Maribacter</taxon>
    </lineage>
</organism>
<dbReference type="EMBL" id="LZFP01000045">
    <property type="protein sequence ID" value="OBR36529.1"/>
    <property type="molecule type" value="Genomic_DNA"/>
</dbReference>
<evidence type="ECO:0008006" key="3">
    <source>
        <dbReference type="Google" id="ProtNLM"/>
    </source>
</evidence>
<sequence>MFLFCGAMVNAQQNEFFFGKVEDGATGEPVVFANIRIKNRALGVITNIDGSFRIPMKYKDYGDILEVSSMGYQNREIAIAAFSQMELNIILLQPSTISLQEAVVKAKDKRGKRLSAKQIVQRAIDAIPYNYPSVSFSTIGYYRDYQFNEGAYINLNEGILNIYDQGFDQLDDKTSETLMFNFELNTDFEQDSLARTAYDYDSYKKIIKKAYLGAYGGNEFRILRIHDAIRNYNVASYDYIGTLKNDFIENHNLFRSKDSDSDNEALYGIKFWKRHLNYRAHGEIFISQKDFAIHKLEYTMYNNRQTNKKNEKNKHGHKQKVIFDVLTEYRRINNKMYLNYISFHNSFEVRKPPKFSVDSTLVNMPDGFYTIYFNKPVDSVSAVNPKNYDIKFNQEKFGIDKVEVYRDSVRLYGDSDFMQAMINAKGETSALLNRKKGQEAGAMFELAVENVKDQLGNLVNDPDIHEYQQFREFFAQRIKPDSRAPFDGPFMDKKKPLFKNQPMVRPKDYQEYWMNTPLQAIEN</sequence>
<dbReference type="SUPFAM" id="SSF49464">
    <property type="entry name" value="Carboxypeptidase regulatory domain-like"/>
    <property type="match status" value="1"/>
</dbReference>
<evidence type="ECO:0000313" key="1">
    <source>
        <dbReference type="EMBL" id="OBR36529.1"/>
    </source>
</evidence>
<dbReference type="STRING" id="1836467.BTR34_13000"/>
<keyword evidence="2" id="KW-1185">Reference proteome</keyword>
<dbReference type="AlphaFoldDB" id="A0A1B7Z1E5"/>
<dbReference type="Gene3D" id="2.60.40.1120">
    <property type="entry name" value="Carboxypeptidase-like, regulatory domain"/>
    <property type="match status" value="1"/>
</dbReference>
<protein>
    <recommendedName>
        <fullName evidence="3">CarboxypepD_reg-like domain-containing protein</fullName>
    </recommendedName>
</protein>
<gene>
    <name evidence="1" type="ORF">A9200_08890</name>
</gene>
<evidence type="ECO:0000313" key="2">
    <source>
        <dbReference type="Proteomes" id="UP000092164"/>
    </source>
</evidence>
<reference evidence="2" key="1">
    <citation type="submission" date="2016-06" db="EMBL/GenBank/DDBJ databases">
        <authorList>
            <person name="Zhan P."/>
        </authorList>
    </citation>
    <scope>NUCLEOTIDE SEQUENCE [LARGE SCALE GENOMIC DNA]</scope>
    <source>
        <strain evidence="2">T28</strain>
    </source>
</reference>
<name>A0A1B7Z1E5_9FLAO</name>
<proteinExistence type="predicted"/>
<dbReference type="Proteomes" id="UP000092164">
    <property type="component" value="Unassembled WGS sequence"/>
</dbReference>
<dbReference type="InterPro" id="IPR008969">
    <property type="entry name" value="CarboxyPept-like_regulatory"/>
</dbReference>
<accession>A0A1B7Z1E5</accession>
<dbReference type="Pfam" id="PF13715">
    <property type="entry name" value="CarbopepD_reg_2"/>
    <property type="match status" value="1"/>
</dbReference>
<dbReference type="KEGG" id="mart:BTR34_13000"/>
<comment type="caution">
    <text evidence="1">The sequence shown here is derived from an EMBL/GenBank/DDBJ whole genome shotgun (WGS) entry which is preliminary data.</text>
</comment>